<keyword evidence="5" id="KW-1185">Reference proteome</keyword>
<name>A0A0P6VGK6_9HYPH</name>
<dbReference type="Gene3D" id="2.40.128.130">
    <property type="entry name" value="Autotransporter beta-domain"/>
    <property type="match status" value="1"/>
</dbReference>
<accession>A0A0P6VGK6</accession>
<proteinExistence type="predicted"/>
<evidence type="ECO:0000256" key="1">
    <source>
        <dbReference type="SAM" id="MobiDB-lite"/>
    </source>
</evidence>
<keyword evidence="2" id="KW-0472">Membrane</keyword>
<dbReference type="Pfam" id="PF03797">
    <property type="entry name" value="Autotransporter"/>
    <property type="match status" value="1"/>
</dbReference>
<dbReference type="SMART" id="SM00869">
    <property type="entry name" value="Autotransporter"/>
    <property type="match status" value="1"/>
</dbReference>
<keyword evidence="2" id="KW-0812">Transmembrane</keyword>
<dbReference type="AlphaFoldDB" id="A0A0P6VGK6"/>
<dbReference type="Proteomes" id="UP000048984">
    <property type="component" value="Unassembled WGS sequence"/>
</dbReference>
<evidence type="ECO:0000313" key="5">
    <source>
        <dbReference type="Proteomes" id="UP000048984"/>
    </source>
</evidence>
<evidence type="ECO:0000256" key="2">
    <source>
        <dbReference type="SAM" id="Phobius"/>
    </source>
</evidence>
<protein>
    <recommendedName>
        <fullName evidence="3">Autotransporter domain-containing protein</fullName>
    </recommendedName>
</protein>
<dbReference type="RefSeq" id="WP_054357325.1">
    <property type="nucleotide sequence ID" value="NZ_LJYW01000001.1"/>
</dbReference>
<dbReference type="STRING" id="665126.ABB55_02125"/>
<dbReference type="InterPro" id="IPR036709">
    <property type="entry name" value="Autotransporte_beta_dom_sf"/>
</dbReference>
<organism evidence="4 5">
    <name type="scientific">Prosthecodimorpha hirschii</name>
    <dbReference type="NCBI Taxonomy" id="665126"/>
    <lineage>
        <taxon>Bacteria</taxon>
        <taxon>Pseudomonadati</taxon>
        <taxon>Pseudomonadota</taxon>
        <taxon>Alphaproteobacteria</taxon>
        <taxon>Hyphomicrobiales</taxon>
        <taxon>Ancalomicrobiaceae</taxon>
        <taxon>Prosthecodimorpha</taxon>
    </lineage>
</organism>
<feature type="compositionally biased region" description="Polar residues" evidence="1">
    <location>
        <begin position="565"/>
        <end position="577"/>
    </location>
</feature>
<dbReference type="InterPro" id="IPR005546">
    <property type="entry name" value="Autotransporte_beta"/>
</dbReference>
<evidence type="ECO:0000259" key="3">
    <source>
        <dbReference type="PROSITE" id="PS51208"/>
    </source>
</evidence>
<reference evidence="4 5" key="2">
    <citation type="submission" date="2015-10" db="EMBL/GenBank/DDBJ databases">
        <title>Draft Genome Sequence of Prosthecomicrobium hirschii ATCC 27832.</title>
        <authorList>
            <person name="Daniel J."/>
            <person name="Givan S.A."/>
            <person name="Brun Y.V."/>
            <person name="Brown P.J."/>
        </authorList>
    </citation>
    <scope>NUCLEOTIDE SEQUENCE [LARGE SCALE GENOMIC DNA]</scope>
    <source>
        <strain evidence="4 5">16</strain>
    </source>
</reference>
<gene>
    <name evidence="4" type="ORF">ABB55_02125</name>
</gene>
<keyword evidence="2" id="KW-1133">Transmembrane helix</keyword>
<feature type="region of interest" description="Disordered" evidence="1">
    <location>
        <begin position="554"/>
        <end position="577"/>
    </location>
</feature>
<evidence type="ECO:0000313" key="4">
    <source>
        <dbReference type="EMBL" id="KPL51162.1"/>
    </source>
</evidence>
<dbReference type="PROSITE" id="PS51208">
    <property type="entry name" value="AUTOTRANSPORTER"/>
    <property type="match status" value="1"/>
</dbReference>
<dbReference type="SUPFAM" id="SSF103515">
    <property type="entry name" value="Autotransporter"/>
    <property type="match status" value="1"/>
</dbReference>
<sequence>MDVSDRGRTIERLLGSVAVSAILAGVGLLVAIDPARAGCVPDGGITVCSGEMLGNNFLGGSVLFDKTYKTVGAPELFGAYVISESGAMTVSTEAGSVISAFGYGLQIENNGTGATTVSLAGEILGGTTGVLVATSSGTTDLTIVQSAGTISGSLNGIEAYNSGSGNTLVTVAGTVNTVYVNNNPSAKNLDIVQNGGSITGGSYGIYAYNSGTGHTNVTTSGTIQSLGDGGYGIYALTGAGGTDLTFNQTGGSITGAGGGVHLFNLGTGNTSVSVSGTIASTSPYAGALYAANAPGSTGSLTVVQNAGTISGKVAIEVSHLGTGDTTVRTAGTLTGTITGINATTFGGNQTIVQTGGTITGGEDGINSHAFGGIQTISVDGKVSGGTRRGIYAYNDSGVTAITVGAGARVSGGTYGIEIGGSGSTINAGGRISGGSAAIWYNGSNNTLNVYNSARFNGAVDFNSTTGNTINFHTGSYTLAVEDYLVNSNQINVKDKSLTLITSGIDPDTKAGNIVVVDNKAVSASPNMVRDFAGGILGLVGEIVDIDAPRPARTSGAPLGYADTTGRPSPTDIQTGSIGQGTTYDAYGNLVWLRSLAAARQQDASGGQGALQSRQWGMAGGIDHQHDDWRFGAFGGGGKTSATLDGGSGSSSGDIGLAGGYARRTLGTAWLDAVLAGGYIRTETKRRIGTGGETATGSFDGWFGAGELALATRFALGDRWSLTPSLKARYVAAAYDGYKERGSSQNVSYDAHNAQGLEQRFEAKLNYQTSSEGRPMNYWLKAAGFAQETIGKTGYGATVLDTDFTVRALGDRTVYGTTVGLGFDIVLMKNVSIFSDIDGTLTSDHARAGSVRGGMKVAF</sequence>
<feature type="transmembrane region" description="Helical" evidence="2">
    <location>
        <begin position="12"/>
        <end position="32"/>
    </location>
</feature>
<comment type="caution">
    <text evidence="4">The sequence shown here is derived from an EMBL/GenBank/DDBJ whole genome shotgun (WGS) entry which is preliminary data.</text>
</comment>
<dbReference type="EMBL" id="LJYW01000001">
    <property type="protein sequence ID" value="KPL51162.1"/>
    <property type="molecule type" value="Genomic_DNA"/>
</dbReference>
<feature type="domain" description="Autotransporter" evidence="3">
    <location>
        <begin position="583"/>
        <end position="858"/>
    </location>
</feature>
<reference evidence="4 5" key="1">
    <citation type="submission" date="2015-09" db="EMBL/GenBank/DDBJ databases">
        <authorList>
            <person name="Jackson K.R."/>
            <person name="Lunt B.L."/>
            <person name="Fisher J.N.B."/>
            <person name="Gardner A.V."/>
            <person name="Bailey M.E."/>
            <person name="Deus L.M."/>
            <person name="Earl A.S."/>
            <person name="Gibby P.D."/>
            <person name="Hartmann K.A."/>
            <person name="Liu J.E."/>
            <person name="Manci A.M."/>
            <person name="Nielsen D.A."/>
            <person name="Solomon M.B."/>
            <person name="Breakwell D.P."/>
            <person name="Burnett S.H."/>
            <person name="Grose J.H."/>
        </authorList>
    </citation>
    <scope>NUCLEOTIDE SEQUENCE [LARGE SCALE GENOMIC DNA]</scope>
    <source>
        <strain evidence="4 5">16</strain>
    </source>
</reference>